<dbReference type="GO" id="GO:0015074">
    <property type="term" value="P:DNA integration"/>
    <property type="evidence" value="ECO:0007669"/>
    <property type="project" value="InterPro"/>
</dbReference>
<organism evidence="2">
    <name type="scientific">Zelkova schneideriana</name>
    <dbReference type="NCBI Taxonomy" id="172643"/>
    <lineage>
        <taxon>Eukaryota</taxon>
        <taxon>Viridiplantae</taxon>
        <taxon>Streptophyta</taxon>
        <taxon>Embryophyta</taxon>
        <taxon>Tracheophyta</taxon>
        <taxon>Spermatophyta</taxon>
        <taxon>Magnoliopsida</taxon>
        <taxon>eudicotyledons</taxon>
        <taxon>Gunneridae</taxon>
        <taxon>Pentapetalae</taxon>
        <taxon>rosids</taxon>
        <taxon>fabids</taxon>
        <taxon>Rosales</taxon>
        <taxon>Ulmaceae</taxon>
        <taxon>Zelkova</taxon>
    </lineage>
</organism>
<geneLocation type="mitochondrion" evidence="2"/>
<dbReference type="SUPFAM" id="SSF53098">
    <property type="entry name" value="Ribonuclease H-like"/>
    <property type="match status" value="1"/>
</dbReference>
<protein>
    <recommendedName>
        <fullName evidence="1">Integrase catalytic domain-containing protein</fullName>
    </recommendedName>
</protein>
<evidence type="ECO:0000259" key="1">
    <source>
        <dbReference type="PROSITE" id="PS50994"/>
    </source>
</evidence>
<evidence type="ECO:0000313" key="2">
    <source>
        <dbReference type="EMBL" id="QWQ49912.1"/>
    </source>
</evidence>
<dbReference type="GO" id="GO:0003676">
    <property type="term" value="F:nucleic acid binding"/>
    <property type="evidence" value="ECO:0007669"/>
    <property type="project" value="InterPro"/>
</dbReference>
<reference evidence="2" key="1">
    <citation type="submission" date="2021-03" db="EMBL/GenBank/DDBJ databases">
        <authorList>
            <person name="Liu X."/>
        </authorList>
    </citation>
    <scope>NUCLEOTIDE SEQUENCE</scope>
    <source>
        <strain evidence="2">Mt2</strain>
    </source>
</reference>
<dbReference type="InterPro" id="IPR036397">
    <property type="entry name" value="RNaseH_sf"/>
</dbReference>
<dbReference type="InterPro" id="IPR001584">
    <property type="entry name" value="Integrase_cat-core"/>
</dbReference>
<gene>
    <name evidence="2" type="primary">ORF168</name>
</gene>
<name>A0A8F1N6M7_9ROSA</name>
<dbReference type="AlphaFoldDB" id="A0A8F1N6M7"/>
<proteinExistence type="predicted"/>
<dbReference type="Pfam" id="PF00665">
    <property type="entry name" value="rve"/>
    <property type="match status" value="1"/>
</dbReference>
<dbReference type="PROSITE" id="PS50994">
    <property type="entry name" value="INTEGRASE"/>
    <property type="match status" value="1"/>
</dbReference>
<keyword evidence="2" id="KW-0496">Mitochondrion</keyword>
<feature type="domain" description="Integrase catalytic" evidence="1">
    <location>
        <begin position="25"/>
        <end position="168"/>
    </location>
</feature>
<dbReference type="Gene3D" id="3.30.420.10">
    <property type="entry name" value="Ribonuclease H-like superfamily/Ribonuclease H"/>
    <property type="match status" value="1"/>
</dbReference>
<dbReference type="EMBL" id="MW717908">
    <property type="protein sequence ID" value="QWQ49912.1"/>
    <property type="molecule type" value="Genomic_DNA"/>
</dbReference>
<dbReference type="PANTHER" id="PTHR42648:SF28">
    <property type="entry name" value="TRANSPOSON-ENCODED PROTEIN WITH RIBONUCLEASE H-LIKE AND RETROVIRUS ZINC FINGER-LIKE DOMAINS"/>
    <property type="match status" value="1"/>
</dbReference>
<dbReference type="InterPro" id="IPR039537">
    <property type="entry name" value="Retrotran_Ty1/copia-like"/>
</dbReference>
<sequence length="168" mass="19657">MVSSGKLESFIPEYIYITVSAASSQNTRPYLSKIVRHNIRLLLILFTLRGPSRVSTMGGARYYVIFVDDFSRFTWIYLLHSRLDFLQVYRDFYTMIRTQFSKNIQIFRSNSGGEYKSRPFKELLVSQGTLPQLSCTDTPQQNDGVAERKHRHIMETTRAFYSPFSIER</sequence>
<accession>A0A8F1N6M7</accession>
<dbReference type="PANTHER" id="PTHR42648">
    <property type="entry name" value="TRANSPOSASE, PUTATIVE-RELATED"/>
    <property type="match status" value="1"/>
</dbReference>
<dbReference type="InterPro" id="IPR012337">
    <property type="entry name" value="RNaseH-like_sf"/>
</dbReference>